<evidence type="ECO:0000256" key="2">
    <source>
        <dbReference type="SAM" id="Phobius"/>
    </source>
</evidence>
<feature type="transmembrane region" description="Helical" evidence="2">
    <location>
        <begin position="154"/>
        <end position="178"/>
    </location>
</feature>
<gene>
    <name evidence="3" type="ORF">B0H66DRAFT_608608</name>
</gene>
<keyword evidence="2" id="KW-0472">Membrane</keyword>
<keyword evidence="4" id="KW-1185">Reference proteome</keyword>
<protein>
    <submittedName>
        <fullName evidence="3">Uncharacterized protein</fullName>
    </submittedName>
</protein>
<proteinExistence type="predicted"/>
<comment type="caution">
    <text evidence="3">The sequence shown here is derived from an EMBL/GenBank/DDBJ whole genome shotgun (WGS) entry which is preliminary data.</text>
</comment>
<dbReference type="PANTHER" id="PTHR37544">
    <property type="entry name" value="SPRAY-RELATED"/>
    <property type="match status" value="1"/>
</dbReference>
<feature type="transmembrane region" description="Helical" evidence="2">
    <location>
        <begin position="1151"/>
        <end position="1169"/>
    </location>
</feature>
<feature type="transmembrane region" description="Helical" evidence="2">
    <location>
        <begin position="87"/>
        <end position="106"/>
    </location>
</feature>
<dbReference type="InterPro" id="IPR021840">
    <property type="entry name" value="DUF3433"/>
</dbReference>
<feature type="transmembrane region" description="Helical" evidence="2">
    <location>
        <begin position="508"/>
        <end position="529"/>
    </location>
</feature>
<feature type="transmembrane region" description="Helical" evidence="2">
    <location>
        <begin position="789"/>
        <end position="812"/>
    </location>
</feature>
<dbReference type="PANTHER" id="PTHR37544:SF1">
    <property type="entry name" value="PHOSPHORIBOSYLAMINOIMIDAZOLE-SUCCINOCARBOXAMIDE SYNTHASE"/>
    <property type="match status" value="1"/>
</dbReference>
<dbReference type="Proteomes" id="UP001283341">
    <property type="component" value="Unassembled WGS sequence"/>
</dbReference>
<evidence type="ECO:0000256" key="1">
    <source>
        <dbReference type="SAM" id="MobiDB-lite"/>
    </source>
</evidence>
<dbReference type="AlphaFoldDB" id="A0AAE0HSY9"/>
<reference evidence="3" key="2">
    <citation type="submission" date="2023-06" db="EMBL/GenBank/DDBJ databases">
        <authorList>
            <consortium name="Lawrence Berkeley National Laboratory"/>
            <person name="Haridas S."/>
            <person name="Hensen N."/>
            <person name="Bonometti L."/>
            <person name="Westerberg I."/>
            <person name="Brannstrom I.O."/>
            <person name="Guillou S."/>
            <person name="Cros-Aarteil S."/>
            <person name="Calhoun S."/>
            <person name="Kuo A."/>
            <person name="Mondo S."/>
            <person name="Pangilinan J."/>
            <person name="Riley R."/>
            <person name="Labutti K."/>
            <person name="Andreopoulos B."/>
            <person name="Lipzen A."/>
            <person name="Chen C."/>
            <person name="Yanf M."/>
            <person name="Daum C."/>
            <person name="Ng V."/>
            <person name="Clum A."/>
            <person name="Steindorff A."/>
            <person name="Ohm R."/>
            <person name="Martin F."/>
            <person name="Silar P."/>
            <person name="Natvig D."/>
            <person name="Lalanne C."/>
            <person name="Gautier V."/>
            <person name="Ament-Velasquez S.L."/>
            <person name="Kruys A."/>
            <person name="Hutchinson M.I."/>
            <person name="Powell A.J."/>
            <person name="Barry K."/>
            <person name="Miller A.N."/>
            <person name="Grigoriev I.V."/>
            <person name="Debuchy R."/>
            <person name="Gladieux P."/>
            <person name="Thoren M.H."/>
            <person name="Johannesson H."/>
        </authorList>
    </citation>
    <scope>NUCLEOTIDE SEQUENCE</scope>
    <source>
        <strain evidence="3">CBS 118394</strain>
    </source>
</reference>
<evidence type="ECO:0000313" key="3">
    <source>
        <dbReference type="EMBL" id="KAK3312338.1"/>
    </source>
</evidence>
<feature type="compositionally biased region" description="Polar residues" evidence="1">
    <location>
        <begin position="1"/>
        <end position="10"/>
    </location>
</feature>
<dbReference type="Pfam" id="PF11915">
    <property type="entry name" value="DUF3433"/>
    <property type="match status" value="2"/>
</dbReference>
<keyword evidence="2" id="KW-1133">Transmembrane helix</keyword>
<accession>A0AAE0HSY9</accession>
<evidence type="ECO:0000313" key="4">
    <source>
        <dbReference type="Proteomes" id="UP001283341"/>
    </source>
</evidence>
<dbReference type="EMBL" id="JAUEDM010000009">
    <property type="protein sequence ID" value="KAK3312338.1"/>
    <property type="molecule type" value="Genomic_DNA"/>
</dbReference>
<sequence>MTVGRSQSETSSRHPESSAVPDNTSTLRHNESLTPQRQPKLWIPFALRRLTLATFILFFILLMIAFAILFGISNRNQGLATANPNWYYLWVYGPTTAFTLIAAFWVPVEYRAKQIQPWVLMAGNFRPVQDSLLLDYIDRLSFIGLFVSLRRRHWLAFCGIAAGFAIITATVVSSGLLVSSSLLVQRDDVQLVATENFSVKKMPRAGSRPAMNVYGALDSHIPFPTGTVDQYAFQWFRSLDGIAYDNLTAVVDVFEAVLDCEVATIAPGDQAEAGKNTLPATPTQTNGGVVYADYYESRLILKSPSCPNPLYLSVVGEFGPKNFAFNGSSCGDMNATAGSVGAIDRFVAVWGNWETSGIEAEYFPSLGLVCVPSYSIRKGSLRLSRENTAGVLRPYIYFPNNAVGATTTLDSITPWDILTEFVRTTVESTDSIFMGDSGSFGGAFYTGLEYLTETAISKGHADDRKAALSKIFGLVTAQLANQYLKEAAQVSLGGTTAIRESRLVVSPVSFWLLEAMLLILCLLAGYLIVVSPKLSASCDTSTLAGLSAVLARSEPVMSKLEETGKVSTKSLANLLKTIEFRTEVSLDNNQPIFRIGCITAEDTNSLQSKSDSDEENSADGRSHWRRWPHWKPWTLRLPARKCFRSVQQWFQRRSSPSVLSRRKPLPDKVKEECYQPFTVTVIGRVLMLAAFPALILTLELLYRRSSRNDGLAEISDNSNVAHYAWTYTPTAVMVGMGLWLVALSSTVKLLGPFYSLWRGRASAEDTMTENYLRSIAIVAIWNATRKKRWGVAAAGLASILARFLTIVASGLLATGPSLTRNVADFQPVNSFNLTSAPIGTGLTYANLALASNLSDPLWLYQDLVFPKLVSLNSNALSTRSTAADISEGEPSTTKVTFEGLPAVRSTFNCTPATPEYLACANGSVSDHMFVGDIGQSLKYHTASDTFSGYFGRMTPFRYNIETGIYALYDDVTFPLCPTTLVVFGHATNLIVDETSRLACWPYVEEVPVSATFRLPSWELDVSASSPPVAVTQKNIDTTNVLPSEDDFIFLSQLSTLVFSNPAGVDPSLDLDGFFGLAINGRNGTPVAELNANIGNLQRAVESTFRVIMAQFLNNARTHLKANDTRPTFTGRVTTPNAGHLRLYQSAISTRILEGLLGVMFVCVVIAYLTQRHMAKLLPKSPCSIGAGASLLAGSDLLRHMPAGAEWMTDEERSRLEIFQRCLFGLGPWALTESSGEEVGGVRGDRDGEENEKWFGIDFEWADGRRDSLS</sequence>
<name>A0AAE0HSY9_9PEZI</name>
<reference evidence="3" key="1">
    <citation type="journal article" date="2023" name="Mol. Phylogenet. Evol.">
        <title>Genome-scale phylogeny and comparative genomics of the fungal order Sordariales.</title>
        <authorList>
            <person name="Hensen N."/>
            <person name="Bonometti L."/>
            <person name="Westerberg I."/>
            <person name="Brannstrom I.O."/>
            <person name="Guillou S."/>
            <person name="Cros-Aarteil S."/>
            <person name="Calhoun S."/>
            <person name="Haridas S."/>
            <person name="Kuo A."/>
            <person name="Mondo S."/>
            <person name="Pangilinan J."/>
            <person name="Riley R."/>
            <person name="LaButti K."/>
            <person name="Andreopoulos B."/>
            <person name="Lipzen A."/>
            <person name="Chen C."/>
            <person name="Yan M."/>
            <person name="Daum C."/>
            <person name="Ng V."/>
            <person name="Clum A."/>
            <person name="Steindorff A."/>
            <person name="Ohm R.A."/>
            <person name="Martin F."/>
            <person name="Silar P."/>
            <person name="Natvig D.O."/>
            <person name="Lalanne C."/>
            <person name="Gautier V."/>
            <person name="Ament-Velasquez S.L."/>
            <person name="Kruys A."/>
            <person name="Hutchinson M.I."/>
            <person name="Powell A.J."/>
            <person name="Barry K."/>
            <person name="Miller A.N."/>
            <person name="Grigoriev I.V."/>
            <person name="Debuchy R."/>
            <person name="Gladieux P."/>
            <person name="Hiltunen Thoren M."/>
            <person name="Johannesson H."/>
        </authorList>
    </citation>
    <scope>NUCLEOTIDE SEQUENCE</scope>
    <source>
        <strain evidence="3">CBS 118394</strain>
    </source>
</reference>
<feature type="transmembrane region" description="Helical" evidence="2">
    <location>
        <begin position="685"/>
        <end position="702"/>
    </location>
</feature>
<feature type="region of interest" description="Disordered" evidence="1">
    <location>
        <begin position="1"/>
        <end position="33"/>
    </location>
</feature>
<feature type="transmembrane region" description="Helical" evidence="2">
    <location>
        <begin position="50"/>
        <end position="72"/>
    </location>
</feature>
<keyword evidence="2" id="KW-0812">Transmembrane</keyword>
<organism evidence="3 4">
    <name type="scientific">Apodospora peruviana</name>
    <dbReference type="NCBI Taxonomy" id="516989"/>
    <lineage>
        <taxon>Eukaryota</taxon>
        <taxon>Fungi</taxon>
        <taxon>Dikarya</taxon>
        <taxon>Ascomycota</taxon>
        <taxon>Pezizomycotina</taxon>
        <taxon>Sordariomycetes</taxon>
        <taxon>Sordariomycetidae</taxon>
        <taxon>Sordariales</taxon>
        <taxon>Lasiosphaeriaceae</taxon>
        <taxon>Apodospora</taxon>
    </lineage>
</organism>
<feature type="compositionally biased region" description="Polar residues" evidence="1">
    <location>
        <begin position="20"/>
        <end position="33"/>
    </location>
</feature>